<dbReference type="InterPro" id="IPR002213">
    <property type="entry name" value="UDP_glucos_trans"/>
</dbReference>
<dbReference type="FunFam" id="3.40.50.2000:FF:000038">
    <property type="entry name" value="UDP-GlucuronosylTransferase"/>
    <property type="match status" value="1"/>
</dbReference>
<dbReference type="KEGG" id="crq:GCK72_002983"/>
<evidence type="ECO:0000313" key="12">
    <source>
        <dbReference type="EMBL" id="KAF1771157.1"/>
    </source>
</evidence>
<protein>
    <recommendedName>
        <fullName evidence="3">glucuronosyltransferase</fullName>
        <ecNumber evidence="3">2.4.1.17</ecNumber>
    </recommendedName>
</protein>
<dbReference type="Gene3D" id="3.40.50.2000">
    <property type="entry name" value="Glycogen Phosphorylase B"/>
    <property type="match status" value="1"/>
</dbReference>
<evidence type="ECO:0000256" key="3">
    <source>
        <dbReference type="ARBA" id="ARBA00012544"/>
    </source>
</evidence>
<evidence type="ECO:0000256" key="8">
    <source>
        <dbReference type="ARBA" id="ARBA00022989"/>
    </source>
</evidence>
<dbReference type="FunFam" id="3.40.50.2000:FF:000204">
    <property type="entry name" value="UDP-glucuronosyltransferase"/>
    <property type="match status" value="1"/>
</dbReference>
<dbReference type="EMBL" id="WUAV01000001">
    <property type="protein sequence ID" value="KAF1771157.1"/>
    <property type="molecule type" value="Genomic_DNA"/>
</dbReference>
<comment type="subcellular location">
    <subcellularLocation>
        <location evidence="1">Membrane</location>
        <topology evidence="1">Single-pass membrane protein</topology>
    </subcellularLocation>
</comment>
<comment type="caution">
    <text evidence="12">The sequence shown here is derived from an EMBL/GenBank/DDBJ whole genome shotgun (WGS) entry which is preliminary data.</text>
</comment>
<dbReference type="PANTHER" id="PTHR48043:SF89">
    <property type="entry name" value="UDP-GLUCURONOSYLTRANSFERASE"/>
    <property type="match status" value="1"/>
</dbReference>
<evidence type="ECO:0000256" key="4">
    <source>
        <dbReference type="ARBA" id="ARBA00022676"/>
    </source>
</evidence>
<dbReference type="RefSeq" id="XP_003095611.2">
    <property type="nucleotide sequence ID" value="XM_003095563.2"/>
</dbReference>
<dbReference type="GO" id="GO:0015020">
    <property type="term" value="F:glucuronosyltransferase activity"/>
    <property type="evidence" value="ECO:0007669"/>
    <property type="project" value="UniProtKB-EC"/>
</dbReference>
<organism evidence="12 13">
    <name type="scientific">Caenorhabditis remanei</name>
    <name type="common">Caenorhabditis vulgaris</name>
    <dbReference type="NCBI Taxonomy" id="31234"/>
    <lineage>
        <taxon>Eukaryota</taxon>
        <taxon>Metazoa</taxon>
        <taxon>Ecdysozoa</taxon>
        <taxon>Nematoda</taxon>
        <taxon>Chromadorea</taxon>
        <taxon>Rhabditida</taxon>
        <taxon>Rhabditina</taxon>
        <taxon>Rhabditomorpha</taxon>
        <taxon>Rhabditoidea</taxon>
        <taxon>Rhabditidae</taxon>
        <taxon>Peloderinae</taxon>
        <taxon>Caenorhabditis</taxon>
    </lineage>
</organism>
<proteinExistence type="inferred from homology"/>
<evidence type="ECO:0000313" key="13">
    <source>
        <dbReference type="Proteomes" id="UP000483820"/>
    </source>
</evidence>
<dbReference type="CDD" id="cd03784">
    <property type="entry name" value="GT1_Gtf-like"/>
    <property type="match status" value="1"/>
</dbReference>
<keyword evidence="5" id="KW-0808">Transferase</keyword>
<dbReference type="PANTHER" id="PTHR48043">
    <property type="entry name" value="EG:EG0003.4 PROTEIN-RELATED"/>
    <property type="match status" value="1"/>
</dbReference>
<dbReference type="GeneID" id="9813144"/>
<evidence type="ECO:0000256" key="1">
    <source>
        <dbReference type="ARBA" id="ARBA00004167"/>
    </source>
</evidence>
<sequence length="535" mass="60794">MVLLSHRYLSFLFFFSIFILPINAFNILVYAPSFGGSHTNFMARLADTLTEAGHNVTFLAPVVDASRKGQLSVTMTKDYVVVEQDEHMKSQVKPIDGVLGQYWKADIDSSNSDTVLNAFTHVKTQACENFLRNREVFDQMKSRNFDVGIFEPVSVCGLGFMNALGIDKVIMASSCALHEVASAAIGEPLDFSYVPGMMSKSGDQMSLTERLENYKMARSIEKMQHGIWDQETALYRTHLGSDVPDWRDLMPTSSVFFTNSIPYVDFPRTVTQKTVPIGGISVDMAAIREHKLSIEWSTVLDERPYNMLISFGSMVRSMDMPIEWRNGLLEAIKSEPNVTFIWKYEADELEWAQGVSNIHFSRWVPQTALLNDDRLNAFMTHGGLGSTNELAHLGKVALMIPVFADQNRNARMLERHGGVKVIEKYELADKHKIRSAIQSILHDRQYKEKAERLAHLLINQPMKPKEQVVKYTEFVARFGPFPQMDSHGRKLSFVERNLVDIYFVMGIPYLMGFLFIFCVCRFVSGRSSNKLVKKE</sequence>
<evidence type="ECO:0000256" key="10">
    <source>
        <dbReference type="ARBA" id="ARBA00047475"/>
    </source>
</evidence>
<dbReference type="CTD" id="9813144"/>
<evidence type="ECO:0000256" key="6">
    <source>
        <dbReference type="ARBA" id="ARBA00022692"/>
    </source>
</evidence>
<dbReference type="AlphaFoldDB" id="A0A6A5HXE3"/>
<comment type="similarity">
    <text evidence="2">Belongs to the UDP-glycosyltransferase family.</text>
</comment>
<keyword evidence="9 11" id="KW-0472">Membrane</keyword>
<dbReference type="Proteomes" id="UP000483820">
    <property type="component" value="Chromosome I"/>
</dbReference>
<keyword evidence="4" id="KW-0328">Glycosyltransferase</keyword>
<dbReference type="InterPro" id="IPR050271">
    <property type="entry name" value="UDP-glycosyltransferase"/>
</dbReference>
<evidence type="ECO:0000256" key="9">
    <source>
        <dbReference type="ARBA" id="ARBA00023136"/>
    </source>
</evidence>
<keyword evidence="8 11" id="KW-1133">Transmembrane helix</keyword>
<gene>
    <name evidence="12" type="ORF">GCK72_002983</name>
</gene>
<accession>A0A6A5HXE3</accession>
<keyword evidence="7" id="KW-0732">Signal</keyword>
<reference evidence="12 13" key="1">
    <citation type="submission" date="2019-12" db="EMBL/GenBank/DDBJ databases">
        <title>Chromosome-level assembly of the Caenorhabditis remanei genome.</title>
        <authorList>
            <person name="Teterina A.A."/>
            <person name="Willis J.H."/>
            <person name="Phillips P.C."/>
        </authorList>
    </citation>
    <scope>NUCLEOTIDE SEQUENCE [LARGE SCALE GENOMIC DNA]</scope>
    <source>
        <strain evidence="12 13">PX506</strain>
        <tissue evidence="12">Whole organism</tissue>
    </source>
</reference>
<dbReference type="SUPFAM" id="SSF53756">
    <property type="entry name" value="UDP-Glycosyltransferase/glycogen phosphorylase"/>
    <property type="match status" value="1"/>
</dbReference>
<feature type="transmembrane region" description="Helical" evidence="11">
    <location>
        <begin position="501"/>
        <end position="524"/>
    </location>
</feature>
<dbReference type="EC" id="2.4.1.17" evidence="3"/>
<evidence type="ECO:0000256" key="11">
    <source>
        <dbReference type="SAM" id="Phobius"/>
    </source>
</evidence>
<keyword evidence="6 11" id="KW-0812">Transmembrane</keyword>
<name>A0A6A5HXE3_CAERE</name>
<evidence type="ECO:0000256" key="7">
    <source>
        <dbReference type="ARBA" id="ARBA00022729"/>
    </source>
</evidence>
<evidence type="ECO:0000256" key="5">
    <source>
        <dbReference type="ARBA" id="ARBA00022679"/>
    </source>
</evidence>
<dbReference type="GO" id="GO:0016020">
    <property type="term" value="C:membrane"/>
    <property type="evidence" value="ECO:0007669"/>
    <property type="project" value="UniProtKB-SubCell"/>
</dbReference>
<evidence type="ECO:0000256" key="2">
    <source>
        <dbReference type="ARBA" id="ARBA00009995"/>
    </source>
</evidence>
<comment type="catalytic activity">
    <reaction evidence="10">
        <text>glucuronate acceptor + UDP-alpha-D-glucuronate = acceptor beta-D-glucuronoside + UDP + H(+)</text>
        <dbReference type="Rhea" id="RHEA:21032"/>
        <dbReference type="ChEBI" id="CHEBI:15378"/>
        <dbReference type="ChEBI" id="CHEBI:58052"/>
        <dbReference type="ChEBI" id="CHEBI:58223"/>
        <dbReference type="ChEBI" id="CHEBI:132367"/>
        <dbReference type="ChEBI" id="CHEBI:132368"/>
        <dbReference type="EC" id="2.4.1.17"/>
    </reaction>
</comment>
<dbReference type="Pfam" id="PF00201">
    <property type="entry name" value="UDPGT"/>
    <property type="match status" value="1"/>
</dbReference>